<dbReference type="AlphaFoldDB" id="A0AA89BMI6"/>
<evidence type="ECO:0000313" key="1">
    <source>
        <dbReference type="EMBL" id="KAK3042137.1"/>
    </source>
</evidence>
<gene>
    <name evidence="1" type="ORF">RJ639_001257</name>
</gene>
<name>A0AA89BMI6_9ASTE</name>
<dbReference type="PANTHER" id="PTHR31972">
    <property type="entry name" value="EXPRESSED PROTEIN"/>
    <property type="match status" value="1"/>
</dbReference>
<reference evidence="1" key="1">
    <citation type="submission" date="2022-12" db="EMBL/GenBank/DDBJ databases">
        <title>Draft genome assemblies for two species of Escallonia (Escalloniales).</title>
        <authorList>
            <person name="Chanderbali A."/>
            <person name="Dervinis C."/>
            <person name="Anghel I."/>
            <person name="Soltis D."/>
            <person name="Soltis P."/>
            <person name="Zapata F."/>
        </authorList>
    </citation>
    <scope>NUCLEOTIDE SEQUENCE</scope>
    <source>
        <strain evidence="1">UCBG64.0493</strain>
        <tissue evidence="1">Leaf</tissue>
    </source>
</reference>
<sequence length="430" mass="48123">MRDFPSCFGENGVQVADASCSSARTVSKASQNSVTCIYQCKLLGKSCLVTVSWSKSMMGLCVSVEICNLLHQCLRRVDVKPSLFTKRKGSKCLEINCSKIDLFWDLSVAKFGSGSEPLEGFYLGMVCKGEMVLLIGDLRKEAFNKTNAVPSVSNALFISKREHVFGKKLYGTKAQLSDNGQIHDLRIECDTVGVDDPCLVIRVDSKTVMKVKHLRWKFRGNHTILVDGLPVEVFWDVYNWLFGSTFGNAVFMFQTCLSAEKLWTSQTFSDPSVPPWPCSRSFRESKLPSPGFSLTLVIQWMMIHIKNFNQCHVLNKQALCDDLGNFANSGYSSFQSEGSSALFLNHLVFVHSSIPIPCSELHSFVLVVWSFFAELGLLRLKFLLAKSRWKDSARSRLRPSVLLARNKGVTGLDTDKCGNDHEKQAYQLLS</sequence>
<comment type="caution">
    <text evidence="1">The sequence shown here is derived from an EMBL/GenBank/DDBJ whole genome shotgun (WGS) entry which is preliminary data.</text>
</comment>
<dbReference type="EMBL" id="JAVXUP010000023">
    <property type="protein sequence ID" value="KAK3042137.1"/>
    <property type="molecule type" value="Genomic_DNA"/>
</dbReference>
<evidence type="ECO:0000313" key="2">
    <source>
        <dbReference type="Proteomes" id="UP001188597"/>
    </source>
</evidence>
<organism evidence="1 2">
    <name type="scientific">Escallonia herrerae</name>
    <dbReference type="NCBI Taxonomy" id="1293975"/>
    <lineage>
        <taxon>Eukaryota</taxon>
        <taxon>Viridiplantae</taxon>
        <taxon>Streptophyta</taxon>
        <taxon>Embryophyta</taxon>
        <taxon>Tracheophyta</taxon>
        <taxon>Spermatophyta</taxon>
        <taxon>Magnoliopsida</taxon>
        <taxon>eudicotyledons</taxon>
        <taxon>Gunneridae</taxon>
        <taxon>Pentapetalae</taxon>
        <taxon>asterids</taxon>
        <taxon>campanulids</taxon>
        <taxon>Escalloniales</taxon>
        <taxon>Escalloniaceae</taxon>
        <taxon>Escallonia</taxon>
    </lineage>
</organism>
<accession>A0AA89BMI6</accession>
<protein>
    <submittedName>
        <fullName evidence="1">Uncharacterized protein</fullName>
    </submittedName>
</protein>
<dbReference type="Proteomes" id="UP001188597">
    <property type="component" value="Unassembled WGS sequence"/>
</dbReference>
<dbReference type="InterPro" id="IPR008586">
    <property type="entry name" value="DUF868_pln"/>
</dbReference>
<dbReference type="Pfam" id="PF05910">
    <property type="entry name" value="DUF868"/>
    <property type="match status" value="1"/>
</dbReference>
<proteinExistence type="predicted"/>
<keyword evidence="2" id="KW-1185">Reference proteome</keyword>
<dbReference type="PANTHER" id="PTHR31972:SF74">
    <property type="entry name" value="EXPRESSED PROTEIN"/>
    <property type="match status" value="1"/>
</dbReference>